<evidence type="ECO:0000256" key="3">
    <source>
        <dbReference type="SAM" id="MobiDB-lite"/>
    </source>
</evidence>
<evidence type="ECO:0000256" key="1">
    <source>
        <dbReference type="ARBA" id="ARBA00001947"/>
    </source>
</evidence>
<dbReference type="Pfam" id="PF04389">
    <property type="entry name" value="Peptidase_M28"/>
    <property type="match status" value="1"/>
</dbReference>
<dbReference type="GO" id="GO:0006508">
    <property type="term" value="P:proteolysis"/>
    <property type="evidence" value="ECO:0007669"/>
    <property type="project" value="InterPro"/>
</dbReference>
<dbReference type="SUPFAM" id="SSF53187">
    <property type="entry name" value="Zn-dependent exopeptidases"/>
    <property type="match status" value="1"/>
</dbReference>
<gene>
    <name evidence="6" type="ORF">PPL_07295</name>
</gene>
<dbReference type="RefSeq" id="XP_020432580.1">
    <property type="nucleotide sequence ID" value="XM_020578132.1"/>
</dbReference>
<keyword evidence="4" id="KW-0812">Transmembrane</keyword>
<feature type="compositionally biased region" description="Low complexity" evidence="3">
    <location>
        <begin position="481"/>
        <end position="500"/>
    </location>
</feature>
<reference evidence="6 7" key="1">
    <citation type="journal article" date="2011" name="Genome Res.">
        <title>Phylogeny-wide analysis of social amoeba genomes highlights ancient origins for complex intercellular communication.</title>
        <authorList>
            <person name="Heidel A.J."/>
            <person name="Lawal H.M."/>
            <person name="Felder M."/>
            <person name="Schilde C."/>
            <person name="Helps N.R."/>
            <person name="Tunggal B."/>
            <person name="Rivero F."/>
            <person name="John U."/>
            <person name="Schleicher M."/>
            <person name="Eichinger L."/>
            <person name="Platzer M."/>
            <person name="Noegel A.A."/>
            <person name="Schaap P."/>
            <person name="Gloeckner G."/>
        </authorList>
    </citation>
    <scope>NUCLEOTIDE SEQUENCE [LARGE SCALE GENOMIC DNA]</scope>
    <source>
        <strain evidence="7">ATCC 26659 / Pp 5 / PN500</strain>
    </source>
</reference>
<feature type="domain" description="Peptidase M28" evidence="5">
    <location>
        <begin position="142"/>
        <end position="371"/>
    </location>
</feature>
<evidence type="ECO:0000259" key="5">
    <source>
        <dbReference type="Pfam" id="PF04389"/>
    </source>
</evidence>
<comment type="caution">
    <text evidence="6">The sequence shown here is derived from an EMBL/GenBank/DDBJ whole genome shotgun (WGS) entry which is preliminary data.</text>
</comment>
<keyword evidence="4" id="KW-1133">Transmembrane helix</keyword>
<feature type="transmembrane region" description="Helical" evidence="4">
    <location>
        <begin position="429"/>
        <end position="455"/>
    </location>
</feature>
<dbReference type="GO" id="GO:0008235">
    <property type="term" value="F:metalloexopeptidase activity"/>
    <property type="evidence" value="ECO:0007669"/>
    <property type="project" value="InterPro"/>
</dbReference>
<dbReference type="AlphaFoldDB" id="D3BEX9"/>
<dbReference type="PANTHER" id="PTHR12147:SF26">
    <property type="entry name" value="PEPTIDASE M28 DOMAIN-CONTAINING PROTEIN"/>
    <property type="match status" value="1"/>
</dbReference>
<protein>
    <recommendedName>
        <fullName evidence="5">Peptidase M28 domain-containing protein</fullName>
    </recommendedName>
</protein>
<keyword evidence="4" id="KW-0472">Membrane</keyword>
<accession>D3BEX9</accession>
<evidence type="ECO:0000313" key="7">
    <source>
        <dbReference type="Proteomes" id="UP000001396"/>
    </source>
</evidence>
<dbReference type="InterPro" id="IPR045175">
    <property type="entry name" value="M28_fam"/>
</dbReference>
<feature type="transmembrane region" description="Helical" evidence="4">
    <location>
        <begin position="629"/>
        <end position="650"/>
    </location>
</feature>
<feature type="transmembrane region" description="Helical" evidence="4">
    <location>
        <begin position="571"/>
        <end position="591"/>
    </location>
</feature>
<dbReference type="InterPro" id="IPR007484">
    <property type="entry name" value="Peptidase_M28"/>
</dbReference>
<evidence type="ECO:0000256" key="2">
    <source>
        <dbReference type="ARBA" id="ARBA00005634"/>
    </source>
</evidence>
<dbReference type="GeneID" id="31362776"/>
<dbReference type="EMBL" id="ADBJ01000031">
    <property type="protein sequence ID" value="EFA80460.1"/>
    <property type="molecule type" value="Genomic_DNA"/>
</dbReference>
<evidence type="ECO:0000256" key="4">
    <source>
        <dbReference type="SAM" id="Phobius"/>
    </source>
</evidence>
<feature type="compositionally biased region" description="Polar residues" evidence="3">
    <location>
        <begin position="540"/>
        <end position="555"/>
    </location>
</feature>
<proteinExistence type="inferred from homology"/>
<organism evidence="6 7">
    <name type="scientific">Heterostelium pallidum (strain ATCC 26659 / Pp 5 / PN500)</name>
    <name type="common">Cellular slime mold</name>
    <name type="synonym">Polysphondylium pallidum</name>
    <dbReference type="NCBI Taxonomy" id="670386"/>
    <lineage>
        <taxon>Eukaryota</taxon>
        <taxon>Amoebozoa</taxon>
        <taxon>Evosea</taxon>
        <taxon>Eumycetozoa</taxon>
        <taxon>Dictyostelia</taxon>
        <taxon>Acytosteliales</taxon>
        <taxon>Acytosteliaceae</taxon>
        <taxon>Heterostelium</taxon>
    </lineage>
</organism>
<evidence type="ECO:0000313" key="6">
    <source>
        <dbReference type="EMBL" id="EFA80460.1"/>
    </source>
</evidence>
<dbReference type="Gene3D" id="3.40.630.10">
    <property type="entry name" value="Zn peptidases"/>
    <property type="match status" value="1"/>
</dbReference>
<name>D3BEX9_HETP5</name>
<keyword evidence="7" id="KW-1185">Reference proteome</keyword>
<sequence>MDIKFIHVLICMVTLFFLTRWTSFPVLPSSGSAFDSSTTTTTTDSTHSFTGISGETVIGHTQRLIEIGNSRFVYEESRSLAREYIKDELVELGVPPEQIIWNRFEWTERHAVGKNITTTTWTGINIIVWSNSTPIISHPIRAIGAHYDTVHWGLNRTAGAHDNLAGTSLLIELIGQFFKLKQQQQQQQQQQEQELDQDQQLEVPYMFVFFDQEEPGALGSKSFVDHSRLAKNPKQFAYFINVDAVGHRLAGIPILQTYPYEHKGRTRFSPRWLVDHAIVASYRVLPEQGGLTVGSSHFGMSLLYQAHRYHLLSVPFLSDDGPFSWASVPTIMITDFDAFYGHNPDYHQITDQPSILDADSLEDTGKIILELLLSTVSDQSLPSSLVPTEVVTATRSNKPYDIKQNPLIRFTLGMLSSCFENIFSGNQQYLAVGPITLGYFEILSLVMIMISYIYFHSFQVYRNIVLLAEETANNQSKSRISKSLETTTTTTTKRSSASSNSDRDSSVDSDDKEVFTPPHYKRNNLGRVDSAGSNDDLDESTNYTNNGSRFNNSKSNTVATTTKTSFRGYRILFFHLLTLALISLSDTVYTFQLLTLSFISLATIHIHNGNINLITGFISGKKGTGAQELSLGILLAIYIAHSILIVIYGYDFNRKLRSKSTD</sequence>
<dbReference type="InParanoid" id="D3BEX9"/>
<comment type="cofactor">
    <cofactor evidence="1">
        <name>Zn(2+)</name>
        <dbReference type="ChEBI" id="CHEBI:29105"/>
    </cofactor>
</comment>
<comment type="similarity">
    <text evidence="2">Belongs to the peptidase M28 family. M28B subfamily.</text>
</comment>
<dbReference type="PANTHER" id="PTHR12147">
    <property type="entry name" value="METALLOPEPTIDASE M28 FAMILY MEMBER"/>
    <property type="match status" value="1"/>
</dbReference>
<dbReference type="FunCoup" id="D3BEX9">
    <property type="interactions" value="536"/>
</dbReference>
<feature type="region of interest" description="Disordered" evidence="3">
    <location>
        <begin position="477"/>
        <end position="555"/>
    </location>
</feature>
<dbReference type="Proteomes" id="UP000001396">
    <property type="component" value="Unassembled WGS sequence"/>
</dbReference>
<dbReference type="OMA" id="RFEWTER"/>